<sequence length="119" mass="13407">MNEIRSELCIILIYRKEKSSRANSSTINNKRRLSGLDPITNAKMGRKMDTVYLSGGYELGYLEIGAGNDQTKHFRDGLVKLWAVMRDSMLELANRLPDIADDIHVLGYDVTGKSFLPSK</sequence>
<dbReference type="OrthoDB" id="2251053at2759"/>
<gene>
    <name evidence="1" type="ORF">BCR42DRAFT_337114</name>
</gene>
<evidence type="ECO:0000313" key="2">
    <source>
        <dbReference type="Proteomes" id="UP000193560"/>
    </source>
</evidence>
<comment type="caution">
    <text evidence="1">The sequence shown here is derived from an EMBL/GenBank/DDBJ whole genome shotgun (WGS) entry which is preliminary data.</text>
</comment>
<reference evidence="1 2" key="1">
    <citation type="submission" date="2016-07" db="EMBL/GenBank/DDBJ databases">
        <title>Pervasive Adenine N6-methylation of Active Genes in Fungi.</title>
        <authorList>
            <consortium name="DOE Joint Genome Institute"/>
            <person name="Mondo S.J."/>
            <person name="Dannebaum R.O."/>
            <person name="Kuo R.C."/>
            <person name="Labutti K."/>
            <person name="Haridas S."/>
            <person name="Kuo A."/>
            <person name="Salamov A."/>
            <person name="Ahrendt S.R."/>
            <person name="Lipzen A."/>
            <person name="Sullivan W."/>
            <person name="Andreopoulos W.B."/>
            <person name="Clum A."/>
            <person name="Lindquist E."/>
            <person name="Daum C."/>
            <person name="Ramamoorthy G.K."/>
            <person name="Gryganskyi A."/>
            <person name="Culley D."/>
            <person name="Magnuson J.K."/>
            <person name="James T.Y."/>
            <person name="O'Malley M.A."/>
            <person name="Stajich J.E."/>
            <person name="Spatafora J.W."/>
            <person name="Visel A."/>
            <person name="Grigoriev I.V."/>
        </authorList>
    </citation>
    <scope>NUCLEOTIDE SEQUENCE [LARGE SCALE GENOMIC DNA]</scope>
    <source>
        <strain evidence="1 2">NRRL 1336</strain>
    </source>
</reference>
<dbReference type="Proteomes" id="UP000193560">
    <property type="component" value="Unassembled WGS sequence"/>
</dbReference>
<keyword evidence="2" id="KW-1185">Reference proteome</keyword>
<dbReference type="EMBL" id="MCGE01000039">
    <property type="protein sequence ID" value="ORZ06432.1"/>
    <property type="molecule type" value="Genomic_DNA"/>
</dbReference>
<protein>
    <submittedName>
        <fullName evidence="1">Uncharacterized protein</fullName>
    </submittedName>
</protein>
<name>A0A1X2HZY6_9FUNG</name>
<dbReference type="AlphaFoldDB" id="A0A1X2HZY6"/>
<evidence type="ECO:0000313" key="1">
    <source>
        <dbReference type="EMBL" id="ORZ06432.1"/>
    </source>
</evidence>
<accession>A0A1X2HZY6</accession>
<organism evidence="1 2">
    <name type="scientific">Absidia repens</name>
    <dbReference type="NCBI Taxonomy" id="90262"/>
    <lineage>
        <taxon>Eukaryota</taxon>
        <taxon>Fungi</taxon>
        <taxon>Fungi incertae sedis</taxon>
        <taxon>Mucoromycota</taxon>
        <taxon>Mucoromycotina</taxon>
        <taxon>Mucoromycetes</taxon>
        <taxon>Mucorales</taxon>
        <taxon>Cunninghamellaceae</taxon>
        <taxon>Absidia</taxon>
    </lineage>
</organism>
<proteinExistence type="predicted"/>